<keyword evidence="1" id="KW-1133">Transmembrane helix</keyword>
<feature type="transmembrane region" description="Helical" evidence="1">
    <location>
        <begin position="71"/>
        <end position="99"/>
    </location>
</feature>
<gene>
    <name evidence="2" type="primary">Laptm5</name>
    <name evidence="2" type="ORF">g.139152</name>
</gene>
<keyword evidence="1" id="KW-0472">Membrane</keyword>
<accession>A0A1D1Y5F1</accession>
<organism evidence="2">
    <name type="scientific">Anthurium amnicola</name>
    <dbReference type="NCBI Taxonomy" id="1678845"/>
    <lineage>
        <taxon>Eukaryota</taxon>
        <taxon>Viridiplantae</taxon>
        <taxon>Streptophyta</taxon>
        <taxon>Embryophyta</taxon>
        <taxon>Tracheophyta</taxon>
        <taxon>Spermatophyta</taxon>
        <taxon>Magnoliopsida</taxon>
        <taxon>Liliopsida</taxon>
        <taxon>Araceae</taxon>
        <taxon>Pothoideae</taxon>
        <taxon>Potheae</taxon>
        <taxon>Anthurium</taxon>
    </lineage>
</organism>
<dbReference type="AlphaFoldDB" id="A0A1D1Y5F1"/>
<evidence type="ECO:0000313" key="2">
    <source>
        <dbReference type="EMBL" id="JAT49875.1"/>
    </source>
</evidence>
<evidence type="ECO:0000256" key="1">
    <source>
        <dbReference type="SAM" id="Phobius"/>
    </source>
</evidence>
<protein>
    <submittedName>
        <fullName evidence="2">Lysosomal-associated transmembrane protein 5</fullName>
    </submittedName>
</protein>
<feature type="transmembrane region" description="Helical" evidence="1">
    <location>
        <begin position="111"/>
        <end position="134"/>
    </location>
</feature>
<proteinExistence type="predicted"/>
<feature type="transmembrane region" description="Helical" evidence="1">
    <location>
        <begin position="165"/>
        <end position="190"/>
    </location>
</feature>
<name>A0A1D1Y5F1_9ARAE</name>
<reference evidence="2" key="1">
    <citation type="submission" date="2015-07" db="EMBL/GenBank/DDBJ databases">
        <title>Transcriptome Assembly of Anthurium amnicola.</title>
        <authorList>
            <person name="Suzuki J."/>
        </authorList>
    </citation>
    <scope>NUCLEOTIDE SEQUENCE</scope>
</reference>
<keyword evidence="1 2" id="KW-0812">Transmembrane</keyword>
<sequence>MEKIKHKKYKKEQEYSHFCFCVGLRPGVIISSILWMVEGVAFSTIFIRSLLKKYRQNPDDEREELLTSIYYYVKLLSIVLSFYFVILSFISAFGLVSLINKSMPFLRMYSYASWFFTVFIYSVLAIVTHVGMIANRDRFIDYCKVVGKHNDPNDNYCVNKVNSQLLWLVIITFFQGCLHIYFSIILRAYINRSMYIMKKQRKQKSTIISPKQPIMVPSENSSSSSLSNIVFNIKVDRTFDARINNVK</sequence>
<dbReference type="EMBL" id="GDJX01018061">
    <property type="protein sequence ID" value="JAT49875.1"/>
    <property type="molecule type" value="Transcribed_RNA"/>
</dbReference>